<reference evidence="1 2" key="1">
    <citation type="submission" date="2019-02" db="EMBL/GenBank/DDBJ databases">
        <title>Deep-cultivation of Planctomycetes and their phenomic and genomic characterization uncovers novel biology.</title>
        <authorList>
            <person name="Wiegand S."/>
            <person name="Jogler M."/>
            <person name="Boedeker C."/>
            <person name="Pinto D."/>
            <person name="Vollmers J."/>
            <person name="Rivas-Marin E."/>
            <person name="Kohn T."/>
            <person name="Peeters S.H."/>
            <person name="Heuer A."/>
            <person name="Rast P."/>
            <person name="Oberbeckmann S."/>
            <person name="Bunk B."/>
            <person name="Jeske O."/>
            <person name="Meyerdierks A."/>
            <person name="Storesund J.E."/>
            <person name="Kallscheuer N."/>
            <person name="Luecker S."/>
            <person name="Lage O.M."/>
            <person name="Pohl T."/>
            <person name="Merkel B.J."/>
            <person name="Hornburger P."/>
            <person name="Mueller R.-W."/>
            <person name="Bruemmer F."/>
            <person name="Labrenz M."/>
            <person name="Spormann A.M."/>
            <person name="Op Den Camp H."/>
            <person name="Overmann J."/>
            <person name="Amann R."/>
            <person name="Jetten M.S.M."/>
            <person name="Mascher T."/>
            <person name="Medema M.H."/>
            <person name="Devos D.P."/>
            <person name="Kaster A.-K."/>
            <person name="Ovreas L."/>
            <person name="Rohde M."/>
            <person name="Galperin M.Y."/>
            <person name="Jogler C."/>
        </authorList>
    </citation>
    <scope>NUCLEOTIDE SEQUENCE [LARGE SCALE GENOMIC DNA]</scope>
    <source>
        <strain evidence="1 2">CA54</strain>
    </source>
</reference>
<organism evidence="1 2">
    <name type="scientific">Symmachiella macrocystis</name>
    <dbReference type="NCBI Taxonomy" id="2527985"/>
    <lineage>
        <taxon>Bacteria</taxon>
        <taxon>Pseudomonadati</taxon>
        <taxon>Planctomycetota</taxon>
        <taxon>Planctomycetia</taxon>
        <taxon>Planctomycetales</taxon>
        <taxon>Planctomycetaceae</taxon>
        <taxon>Symmachiella</taxon>
    </lineage>
</organism>
<keyword evidence="2" id="KW-1185">Reference proteome</keyword>
<dbReference type="InterPro" id="IPR029058">
    <property type="entry name" value="AB_hydrolase_fold"/>
</dbReference>
<dbReference type="AlphaFoldDB" id="A0A5C6B5H3"/>
<dbReference type="EMBL" id="SJPP01000003">
    <property type="protein sequence ID" value="TWU06822.1"/>
    <property type="molecule type" value="Genomic_DNA"/>
</dbReference>
<name>A0A5C6B5H3_9PLAN</name>
<protein>
    <submittedName>
        <fullName evidence="1">Putative esterase</fullName>
    </submittedName>
</protein>
<gene>
    <name evidence="1" type="ORF">CA54_52220</name>
</gene>
<dbReference type="Pfam" id="PF00756">
    <property type="entry name" value="Esterase"/>
    <property type="match status" value="1"/>
</dbReference>
<dbReference type="Proteomes" id="UP000320735">
    <property type="component" value="Unassembled WGS sequence"/>
</dbReference>
<dbReference type="InterPro" id="IPR000801">
    <property type="entry name" value="Esterase-like"/>
</dbReference>
<proteinExistence type="predicted"/>
<dbReference type="SUPFAM" id="SSF53474">
    <property type="entry name" value="alpha/beta-Hydrolases"/>
    <property type="match status" value="1"/>
</dbReference>
<evidence type="ECO:0000313" key="2">
    <source>
        <dbReference type="Proteomes" id="UP000320735"/>
    </source>
</evidence>
<dbReference type="OrthoDB" id="184858at2"/>
<comment type="caution">
    <text evidence="1">The sequence shown here is derived from an EMBL/GenBank/DDBJ whole genome shotgun (WGS) entry which is preliminary data.</text>
</comment>
<sequence length="288" mass="32565">MTHDQHRALLLSGMTTLLVLHQAVLESVIADEKVSISTAQQEKHEVQLHTVASPYQAGETQIRILLPRERKPDEKFKVLYVLPVEAGNGQRWGDPVAEVVKHDLHNQHRLICVFPTFSALPWYADHPHDLTIRQESYFIKVVVPIVEQAYPADATPGGRLLVGFSKSGYGAYSLLLRHPKLFSQAASWDAPLMVAQPNKYGMGPIFGTQENFEKYRVTSLLKKRALLLQKSPRLILTGYGGFQQQHTAVHALMDELKIKHLYRNGPKREHSWNSGWLPEAVGLMLESR</sequence>
<accession>A0A5C6B5H3</accession>
<dbReference type="RefSeq" id="WP_146373670.1">
    <property type="nucleotide sequence ID" value="NZ_SJPP01000003.1"/>
</dbReference>
<evidence type="ECO:0000313" key="1">
    <source>
        <dbReference type="EMBL" id="TWU06822.1"/>
    </source>
</evidence>
<dbReference type="Gene3D" id="3.40.50.1820">
    <property type="entry name" value="alpha/beta hydrolase"/>
    <property type="match status" value="1"/>
</dbReference>